<dbReference type="Proteomes" id="UP001530377">
    <property type="component" value="Unassembled WGS sequence"/>
</dbReference>
<evidence type="ECO:0000256" key="2">
    <source>
        <dbReference type="ARBA" id="ARBA00023242"/>
    </source>
</evidence>
<dbReference type="EMBL" id="JALLPB020000275">
    <property type="protein sequence ID" value="KAL3811183.1"/>
    <property type="molecule type" value="Genomic_DNA"/>
</dbReference>
<comment type="subcellular location">
    <subcellularLocation>
        <location evidence="1">Nucleus</location>
    </subcellularLocation>
</comment>
<dbReference type="GO" id="GO:0005634">
    <property type="term" value="C:nucleus"/>
    <property type="evidence" value="ECO:0007669"/>
    <property type="project" value="UniProtKB-SubCell"/>
</dbReference>
<dbReference type="PANTHER" id="PTHR15835">
    <property type="entry name" value="NUCLEAR-INTERACTING PARTNER OF ALK"/>
    <property type="match status" value="1"/>
</dbReference>
<feature type="compositionally biased region" description="Acidic residues" evidence="3">
    <location>
        <begin position="60"/>
        <end position="69"/>
    </location>
</feature>
<reference evidence="5 6" key="1">
    <citation type="submission" date="2024-10" db="EMBL/GenBank/DDBJ databases">
        <title>Updated reference genomes for cyclostephanoid diatoms.</title>
        <authorList>
            <person name="Roberts W.R."/>
            <person name="Alverson A.J."/>
        </authorList>
    </citation>
    <scope>NUCLEOTIDE SEQUENCE [LARGE SCALE GENOMIC DNA]</scope>
    <source>
        <strain evidence="5 6">AJA228-03</strain>
    </source>
</reference>
<evidence type="ECO:0000313" key="6">
    <source>
        <dbReference type="Proteomes" id="UP001530377"/>
    </source>
</evidence>
<keyword evidence="6" id="KW-1185">Reference proteome</keyword>
<protein>
    <recommendedName>
        <fullName evidence="4">C3HC-type domain-containing protein</fullName>
    </recommendedName>
</protein>
<dbReference type="InterPro" id="IPR012935">
    <property type="entry name" value="NuBaID_N"/>
</dbReference>
<evidence type="ECO:0000256" key="3">
    <source>
        <dbReference type="SAM" id="MobiDB-lite"/>
    </source>
</evidence>
<proteinExistence type="predicted"/>
<dbReference type="AlphaFoldDB" id="A0ABD3REB5"/>
<dbReference type="GO" id="GO:0008270">
    <property type="term" value="F:zinc ion binding"/>
    <property type="evidence" value="ECO:0007669"/>
    <property type="project" value="UniProtKB-KW"/>
</dbReference>
<gene>
    <name evidence="5" type="ORF">ACHAXA_002747</name>
</gene>
<evidence type="ECO:0000256" key="1">
    <source>
        <dbReference type="ARBA" id="ARBA00004123"/>
    </source>
</evidence>
<comment type="caution">
    <text evidence="5">The sequence shown here is derived from an EMBL/GenBank/DDBJ whole genome shotgun (WGS) entry which is preliminary data.</text>
</comment>
<feature type="region of interest" description="Disordered" evidence="3">
    <location>
        <begin position="29"/>
        <end position="78"/>
    </location>
</feature>
<feature type="compositionally biased region" description="Gly residues" evidence="3">
    <location>
        <begin position="33"/>
        <end position="48"/>
    </location>
</feature>
<name>A0ABD3REB5_9STRA</name>
<evidence type="ECO:0000259" key="4">
    <source>
        <dbReference type="Pfam" id="PF07967"/>
    </source>
</evidence>
<keyword evidence="2" id="KW-0539">Nucleus</keyword>
<feature type="domain" description="C3HC-type" evidence="4">
    <location>
        <begin position="81"/>
        <end position="171"/>
    </location>
</feature>
<sequence length="403" mass="44420">MTIKTADDIMASVDSTLSDWRSAFEIDSNLGKNGEGVDGAKRGWGAGTPGRIRRSADGDNERDDADDDDPSRTSSSSFRRDYDGYLRRLRTFGPSSYFAKPLALSPLVCAAFGWENTGKDVIRCAHCDGAICVAFHPNLSEESRDGLCRKYLDMLVSSHAATCPIRSHASRWSRVMAKCNPGGRDGEESSQPEVDIAGVRDPELLASKVSDALDGSNASATLYVPPYLLAISDEFLRFEDRTNGSYTRNCVEKSAAQIRSKLGPMNIENSQVDVTLPDVVKDFCEFLRPGSDLNDVFCEVDDGMRASYLLSAFGWSVCEESIVESKGVIMRCAMCQARSWLQLSRSMGDRRPSKKRRIDANIRLIDSHRVYCPYVSGFSVQPGRQSDLPGWKVVLSNLLNKAT</sequence>
<organism evidence="5 6">
    <name type="scientific">Cyclostephanos tholiformis</name>
    <dbReference type="NCBI Taxonomy" id="382380"/>
    <lineage>
        <taxon>Eukaryota</taxon>
        <taxon>Sar</taxon>
        <taxon>Stramenopiles</taxon>
        <taxon>Ochrophyta</taxon>
        <taxon>Bacillariophyta</taxon>
        <taxon>Coscinodiscophyceae</taxon>
        <taxon>Thalassiosirophycidae</taxon>
        <taxon>Stephanodiscales</taxon>
        <taxon>Stephanodiscaceae</taxon>
        <taxon>Cyclostephanos</taxon>
    </lineage>
</organism>
<evidence type="ECO:0000313" key="5">
    <source>
        <dbReference type="EMBL" id="KAL3811183.1"/>
    </source>
</evidence>
<dbReference type="PANTHER" id="PTHR15835:SF6">
    <property type="entry name" value="ZINC FINGER C3HC-TYPE PROTEIN 1"/>
    <property type="match status" value="1"/>
</dbReference>
<accession>A0ABD3REB5</accession>
<dbReference type="Pfam" id="PF07967">
    <property type="entry name" value="zf-C3HC"/>
    <property type="match status" value="1"/>
</dbReference>